<evidence type="ECO:0000313" key="1">
    <source>
        <dbReference type="EMBL" id="MCZ0728178.1"/>
    </source>
</evidence>
<accession>A0A1X1WWV8</accession>
<sequence>MGEIAHVDLGRLRAVADSFWGTAADVAGMPWPVLDTDALPGSSVEATNTAELITDLVDGLTADLNGWATAARASAEAFQHADAVNGERFGSR</sequence>
<dbReference type="Proteomes" id="UP000193622">
    <property type="component" value="Unassembled WGS sequence"/>
</dbReference>
<evidence type="ECO:0008006" key="5">
    <source>
        <dbReference type="Google" id="ProtNLM"/>
    </source>
</evidence>
<dbReference type="AlphaFoldDB" id="A0A1X1WWV8"/>
<keyword evidence="4" id="KW-1185">Reference proteome</keyword>
<evidence type="ECO:0000313" key="2">
    <source>
        <dbReference type="EMBL" id="ORV90978.1"/>
    </source>
</evidence>
<name>A0A1X1WWV8_MYCIR</name>
<proteinExistence type="predicted"/>
<evidence type="ECO:0000313" key="3">
    <source>
        <dbReference type="Proteomes" id="UP000193622"/>
    </source>
</evidence>
<dbReference type="InterPro" id="IPR055586">
    <property type="entry name" value="DUF7162"/>
</dbReference>
<protein>
    <recommendedName>
        <fullName evidence="5">ESX-1 secretion-associated protein</fullName>
    </recommendedName>
</protein>
<dbReference type="Proteomes" id="UP001084650">
    <property type="component" value="Unassembled WGS sequence"/>
</dbReference>
<reference evidence="2 3" key="1">
    <citation type="submission" date="2016-01" db="EMBL/GenBank/DDBJ databases">
        <title>The new phylogeny of the genus Mycobacterium.</title>
        <authorList>
            <person name="Tarcisio F."/>
            <person name="Conor M."/>
            <person name="Antonella G."/>
            <person name="Elisabetta G."/>
            <person name="Giulia F.S."/>
            <person name="Sara T."/>
            <person name="Anna F."/>
            <person name="Clotilde B."/>
            <person name="Roberto B."/>
            <person name="Veronica D.S."/>
            <person name="Fabio R."/>
            <person name="Monica P."/>
            <person name="Olivier J."/>
            <person name="Enrico T."/>
            <person name="Nicola S."/>
        </authorList>
    </citation>
    <scope>NUCLEOTIDE SEQUENCE [LARGE SCALE GENOMIC DNA]</scope>
    <source>
        <strain evidence="2 3">DSM 45541</strain>
    </source>
</reference>
<dbReference type="EMBL" id="LQPC01000019">
    <property type="protein sequence ID" value="ORV90978.1"/>
    <property type="molecule type" value="Genomic_DNA"/>
</dbReference>
<dbReference type="RefSeq" id="WP_024445812.1">
    <property type="nucleotide sequence ID" value="NZ_JAPQYE010000003.1"/>
</dbReference>
<comment type="caution">
    <text evidence="2">The sequence shown here is derived from an EMBL/GenBank/DDBJ whole genome shotgun (WGS) entry which is preliminary data.</text>
</comment>
<organism evidence="2 3">
    <name type="scientific">Mycolicibacterium iranicum</name>
    <name type="common">Mycobacterium iranicum</name>
    <dbReference type="NCBI Taxonomy" id="912594"/>
    <lineage>
        <taxon>Bacteria</taxon>
        <taxon>Bacillati</taxon>
        <taxon>Actinomycetota</taxon>
        <taxon>Actinomycetes</taxon>
        <taxon>Mycobacteriales</taxon>
        <taxon>Mycobacteriaceae</taxon>
        <taxon>Mycolicibacterium</taxon>
    </lineage>
</organism>
<dbReference type="Pfam" id="PF23721">
    <property type="entry name" value="DUF7162"/>
    <property type="match status" value="1"/>
</dbReference>
<dbReference type="EMBL" id="JAPQYE010000003">
    <property type="protein sequence ID" value="MCZ0728178.1"/>
    <property type="molecule type" value="Genomic_DNA"/>
</dbReference>
<evidence type="ECO:0000313" key="4">
    <source>
        <dbReference type="Proteomes" id="UP001084650"/>
    </source>
</evidence>
<reference evidence="1" key="2">
    <citation type="submission" date="2022-12" db="EMBL/GenBank/DDBJ databases">
        <title>Whole genome sequence of Mycolicibacterium iranicum strain SBH312.</title>
        <authorList>
            <person name="Jani J."/>
            <person name="Arifin Mustapha Z."/>
            <person name="Ahmed K."/>
            <person name="Kai Ling C."/>
        </authorList>
    </citation>
    <scope>NUCLEOTIDE SEQUENCE</scope>
    <source>
        <strain evidence="1">SBH312</strain>
    </source>
</reference>
<gene>
    <name evidence="2" type="ORF">AWC12_05360</name>
    <name evidence="1" type="ORF">OY187_08980</name>
</gene>